<dbReference type="Pfam" id="PF07715">
    <property type="entry name" value="Plug"/>
    <property type="match status" value="1"/>
</dbReference>
<dbReference type="InterPro" id="IPR012910">
    <property type="entry name" value="Plug_dom"/>
</dbReference>
<feature type="domain" description="TonB-dependent receptor plug" evidence="8">
    <location>
        <begin position="105"/>
        <end position="207"/>
    </location>
</feature>
<dbReference type="InterPro" id="IPR039426">
    <property type="entry name" value="TonB-dep_rcpt-like"/>
</dbReference>
<evidence type="ECO:0000256" key="4">
    <source>
        <dbReference type="ARBA" id="ARBA00022692"/>
    </source>
</evidence>
<dbReference type="InterPro" id="IPR008969">
    <property type="entry name" value="CarboxyPept-like_regulatory"/>
</dbReference>
<keyword evidence="5 7" id="KW-0472">Membrane</keyword>
<evidence type="ECO:0000256" key="1">
    <source>
        <dbReference type="ARBA" id="ARBA00004571"/>
    </source>
</evidence>
<comment type="subcellular location">
    <subcellularLocation>
        <location evidence="1 7">Cell outer membrane</location>
        <topology evidence="1 7">Multi-pass membrane protein</topology>
    </subcellularLocation>
</comment>
<evidence type="ECO:0000259" key="8">
    <source>
        <dbReference type="Pfam" id="PF07715"/>
    </source>
</evidence>
<keyword evidence="4 7" id="KW-0812">Transmembrane</keyword>
<dbReference type="Gene3D" id="2.170.130.10">
    <property type="entry name" value="TonB-dependent receptor, plug domain"/>
    <property type="match status" value="1"/>
</dbReference>
<dbReference type="Gene3D" id="2.60.40.1120">
    <property type="entry name" value="Carboxypeptidase-like, regulatory domain"/>
    <property type="match status" value="1"/>
</dbReference>
<dbReference type="EMBL" id="MTBC01000007">
    <property type="protein sequence ID" value="OQD42257.1"/>
    <property type="molecule type" value="Genomic_DNA"/>
</dbReference>
<evidence type="ECO:0000313" key="9">
    <source>
        <dbReference type="EMBL" id="OQD42257.1"/>
    </source>
</evidence>
<keyword evidence="10" id="KW-1185">Reference proteome</keyword>
<dbReference type="InterPro" id="IPR023997">
    <property type="entry name" value="TonB-dep_OMP_SusC/RagA_CS"/>
</dbReference>
<evidence type="ECO:0000256" key="2">
    <source>
        <dbReference type="ARBA" id="ARBA00022448"/>
    </source>
</evidence>
<gene>
    <name evidence="9" type="ORF">BUL40_10815</name>
</gene>
<dbReference type="OrthoDB" id="9768177at2"/>
<evidence type="ECO:0000256" key="5">
    <source>
        <dbReference type="ARBA" id="ARBA00023136"/>
    </source>
</evidence>
<dbReference type="PROSITE" id="PS00018">
    <property type="entry name" value="EF_HAND_1"/>
    <property type="match status" value="1"/>
</dbReference>
<dbReference type="InterPro" id="IPR018247">
    <property type="entry name" value="EF_Hand_1_Ca_BS"/>
</dbReference>
<dbReference type="Pfam" id="PF13715">
    <property type="entry name" value="CarbopepD_reg_2"/>
    <property type="match status" value="1"/>
</dbReference>
<evidence type="ECO:0000256" key="3">
    <source>
        <dbReference type="ARBA" id="ARBA00022452"/>
    </source>
</evidence>
<dbReference type="NCBIfam" id="TIGR04057">
    <property type="entry name" value="SusC_RagA_signa"/>
    <property type="match status" value="1"/>
</dbReference>
<dbReference type="InterPro" id="IPR023996">
    <property type="entry name" value="TonB-dep_OMP_SusC/RagA"/>
</dbReference>
<protein>
    <submittedName>
        <fullName evidence="9">SusC/RagA family TonB-linked outer membrane protein</fullName>
    </submittedName>
</protein>
<dbReference type="InterPro" id="IPR036942">
    <property type="entry name" value="Beta-barrel_TonB_sf"/>
</dbReference>
<dbReference type="InterPro" id="IPR037066">
    <property type="entry name" value="Plug_dom_sf"/>
</dbReference>
<dbReference type="GO" id="GO:0009279">
    <property type="term" value="C:cell outer membrane"/>
    <property type="evidence" value="ECO:0007669"/>
    <property type="project" value="UniProtKB-SubCell"/>
</dbReference>
<dbReference type="Proteomes" id="UP000191680">
    <property type="component" value="Unassembled WGS sequence"/>
</dbReference>
<evidence type="ECO:0000256" key="7">
    <source>
        <dbReference type="PROSITE-ProRule" id="PRU01360"/>
    </source>
</evidence>
<dbReference type="AlphaFoldDB" id="A0A1V6LQG0"/>
<keyword evidence="6 7" id="KW-0998">Cell outer membrane</keyword>
<name>A0A1V6LQG0_9FLAO</name>
<reference evidence="9 10" key="1">
    <citation type="submission" date="2016-12" db="EMBL/GenBank/DDBJ databases">
        <authorList>
            <person name="Song W.-J."/>
            <person name="Kurnit D.M."/>
        </authorList>
    </citation>
    <scope>NUCLEOTIDE SEQUENCE [LARGE SCALE GENOMIC DNA]</scope>
    <source>
        <strain evidence="9 10">HSG9</strain>
    </source>
</reference>
<dbReference type="NCBIfam" id="TIGR04056">
    <property type="entry name" value="OMP_RagA_SusC"/>
    <property type="match status" value="1"/>
</dbReference>
<keyword evidence="3 7" id="KW-1134">Transmembrane beta strand</keyword>
<sequence>MGVFSIAIYAQEVQVTGNVSDSSGPLPGVSVIVKGTNNGAATDFDGNYVLENVPANATLVFRYIGYNTQETALNGRTTVNVTLEENLEALDEVVVVAYGSQSRAAVTGAIASVDADEISALPVATADQALQGRAAGITVTNSGGPGTAPVVRIRGVGSPNGGSPLYVIDGVISTGLGAINPNDIESINVLKDAATAAAYGSQAANGVIVVTTKQGRAGRSEVTFNTYTGVQFITNRFDLLNTEQYLQFIDEAFGTVPTSPLSSSGLNTDWQDAIFQTGFLQNYDLSMAGGNEKSNFRTSLGMLKQQGAVIETGYNRYNIRVNSNFDVTDNFKVGQTLAVTFSDQSPELGADNAGSRSLLEHAIKMAPYLPIYNENNNGGYQGPTSALDGQDAENPVRVQEHGNRLSKRTQVFGSVFGEYELLKGLKFRSQFGLEYNYNNYDEFVPSYDDDSNGQSTHAQVFARITKNANTFRRFLFTNSLNYNFTLGDDHNFDVLALIEKNEAIYNQVNTTSQNSVSDELEQLTNEQSEISSLTDEVDKIGYLGRLNYNYKNKYLLSGSIRRDGSSRFGPSTKWGWFPAASAGWNLAEEDFMSQSNINTLKLRASWGISGFDEISNYRYSTTLTNNFNYVVNGNALGGTAPSSTPNPNVAWEEREMLNIGMDLGFFQNKFTAAIEYFKNTSNGLLIDLQLPGSFGSLSSTVPTNIGDVESKGFEVSLGYNDFEGDFTWSANLNLSTTKNEVLKTGTGEDIIPGSTFEAQFINGLRVGDPIYSFYGYQTDGIYQTQAEVEAVLGTDQTAIQPGDIRFVDQNGDGQINNEDIVAIGNPTPELIFGLNLDANYKNWDFNVFINGVTGNEIYNTNIYDLQGMPRTFNAGVAVLDRWTPTNPSNTIPRAFDGNNGINTASSDRFIEDGSFARLKNLTVGYTFPQTSALSSYFSKLRIYASGQNLLTVTDYSGLDPEIGNAKSTNSEFGVDRGNYPQPKSVLVGLQVTF</sequence>
<keyword evidence="2 7" id="KW-0813">Transport</keyword>
<evidence type="ECO:0000256" key="6">
    <source>
        <dbReference type="ARBA" id="ARBA00023237"/>
    </source>
</evidence>
<comment type="similarity">
    <text evidence="7">Belongs to the TonB-dependent receptor family.</text>
</comment>
<dbReference type="Gene3D" id="2.40.170.20">
    <property type="entry name" value="TonB-dependent receptor, beta-barrel domain"/>
    <property type="match status" value="1"/>
</dbReference>
<evidence type="ECO:0000313" key="10">
    <source>
        <dbReference type="Proteomes" id="UP000191680"/>
    </source>
</evidence>
<accession>A0A1V6LQG0</accession>
<comment type="caution">
    <text evidence="9">The sequence shown here is derived from an EMBL/GenBank/DDBJ whole genome shotgun (WGS) entry which is preliminary data.</text>
</comment>
<organism evidence="9 10">
    <name type="scientific">Croceivirga radicis</name>
    <dbReference type="NCBI Taxonomy" id="1929488"/>
    <lineage>
        <taxon>Bacteria</taxon>
        <taxon>Pseudomonadati</taxon>
        <taxon>Bacteroidota</taxon>
        <taxon>Flavobacteriia</taxon>
        <taxon>Flavobacteriales</taxon>
        <taxon>Flavobacteriaceae</taxon>
        <taxon>Croceivirga</taxon>
    </lineage>
</organism>
<dbReference type="PROSITE" id="PS52016">
    <property type="entry name" value="TONB_DEPENDENT_REC_3"/>
    <property type="match status" value="1"/>
</dbReference>
<dbReference type="SUPFAM" id="SSF56935">
    <property type="entry name" value="Porins"/>
    <property type="match status" value="1"/>
</dbReference>
<proteinExistence type="inferred from homology"/>
<dbReference type="SUPFAM" id="SSF49464">
    <property type="entry name" value="Carboxypeptidase regulatory domain-like"/>
    <property type="match status" value="1"/>
</dbReference>